<dbReference type="InterPro" id="IPR019341">
    <property type="entry name" value="Alpha/Gamma-adaptin-bd_p34"/>
</dbReference>
<dbReference type="PANTHER" id="PTHR14659">
    <property type="entry name" value="ALPHA- AND GAMMA-ADAPTIN-BINDING PROTEIN P34"/>
    <property type="match status" value="1"/>
</dbReference>
<feature type="compositionally biased region" description="Acidic residues" evidence="1">
    <location>
        <begin position="135"/>
        <end position="145"/>
    </location>
</feature>
<sequence length="426" mass="46299">MGDSSCRVIVVASTLAKAALLVQDITSLRGRHSGEEESGSSSTRPILPDNANEPVYHPWSISNRYYTANIHFALHTISQVYGAVFDGVPAVIVAWAKGEPFEEYLETVQKALEEHDPEVLLGVRLSSEDNRGDHDSEEETEEDNSAVDATLMTFGFEYIDASVTDISGPGESQSDETVADEGIPGLPRVIDALSTIMWPSMSSDADTFKDGDPLRQDTLEAIVNRDPLAIMQALEELDSEFSFQSDEDVANYLEGEEAVLYKAALDRYSSHDISLDTNASSISTSDSSYADWTQNASTIRRGPPLEFGSLEDILNRFSQRTASPTELRLDGDGDEAFGMFKDGSKAKASLGFEDDFTAYVSPPLEDGVSVLDDDFSHLHVDTSSTGSSTPDYKPLQSSDQSHFLHTGSLYHSLGSTSDLGNISDNS</sequence>
<feature type="region of interest" description="Disordered" evidence="1">
    <location>
        <begin position="125"/>
        <end position="145"/>
    </location>
</feature>
<evidence type="ECO:0000313" key="2">
    <source>
        <dbReference type="EMBL" id="KAF5319996.1"/>
    </source>
</evidence>
<dbReference type="PANTHER" id="PTHR14659:SF1">
    <property type="entry name" value="ALPHA- AND GAMMA-ADAPTIN-BINDING PROTEIN P34"/>
    <property type="match status" value="1"/>
</dbReference>
<dbReference type="Proteomes" id="UP000541558">
    <property type="component" value="Unassembled WGS sequence"/>
</dbReference>
<accession>A0A8H5BBU2</accession>
<gene>
    <name evidence="2" type="ORF">D9611_011023</name>
</gene>
<dbReference type="AlphaFoldDB" id="A0A8H5BBU2"/>
<keyword evidence="3" id="KW-1185">Reference proteome</keyword>
<proteinExistence type="predicted"/>
<dbReference type="Gene3D" id="3.40.50.11960">
    <property type="match status" value="1"/>
</dbReference>
<evidence type="ECO:0000256" key="1">
    <source>
        <dbReference type="SAM" id="MobiDB-lite"/>
    </source>
</evidence>
<name>A0A8H5BBU2_9AGAR</name>
<dbReference type="EMBL" id="JAACJK010000172">
    <property type="protein sequence ID" value="KAF5319996.1"/>
    <property type="molecule type" value="Genomic_DNA"/>
</dbReference>
<reference evidence="2 3" key="1">
    <citation type="journal article" date="2020" name="ISME J.">
        <title>Uncovering the hidden diversity of litter-decomposition mechanisms in mushroom-forming fungi.</title>
        <authorList>
            <person name="Floudas D."/>
            <person name="Bentzer J."/>
            <person name="Ahren D."/>
            <person name="Johansson T."/>
            <person name="Persson P."/>
            <person name="Tunlid A."/>
        </authorList>
    </citation>
    <scope>NUCLEOTIDE SEQUENCE [LARGE SCALE GENOMIC DNA]</scope>
    <source>
        <strain evidence="2 3">CBS 175.51</strain>
    </source>
</reference>
<evidence type="ECO:0000313" key="3">
    <source>
        <dbReference type="Proteomes" id="UP000541558"/>
    </source>
</evidence>
<comment type="caution">
    <text evidence="2">The sequence shown here is derived from an EMBL/GenBank/DDBJ whole genome shotgun (WGS) entry which is preliminary data.</text>
</comment>
<dbReference type="OrthoDB" id="10261384at2759"/>
<protein>
    <submittedName>
        <fullName evidence="2">Uncharacterized protein</fullName>
    </submittedName>
</protein>
<organism evidence="2 3">
    <name type="scientific">Ephemerocybe angulata</name>
    <dbReference type="NCBI Taxonomy" id="980116"/>
    <lineage>
        <taxon>Eukaryota</taxon>
        <taxon>Fungi</taxon>
        <taxon>Dikarya</taxon>
        <taxon>Basidiomycota</taxon>
        <taxon>Agaricomycotina</taxon>
        <taxon>Agaricomycetes</taxon>
        <taxon>Agaricomycetidae</taxon>
        <taxon>Agaricales</taxon>
        <taxon>Agaricineae</taxon>
        <taxon>Psathyrellaceae</taxon>
        <taxon>Ephemerocybe</taxon>
    </lineage>
</organism>